<name>A0A8E1WAY5_9HYPH</name>
<protein>
    <submittedName>
        <fullName evidence="3">Uncharacterized protein YbjT (DUF2867 family)</fullName>
    </submittedName>
</protein>
<dbReference type="InterPro" id="IPR051207">
    <property type="entry name" value="ComplexI_NDUFA9_subunit"/>
</dbReference>
<keyword evidence="1" id="KW-0812">Transmembrane</keyword>
<accession>A0A8E1WAY5</accession>
<evidence type="ECO:0000313" key="3">
    <source>
        <dbReference type="EMBL" id="MBB6464609.1"/>
    </source>
</evidence>
<dbReference type="Proteomes" id="UP000532373">
    <property type="component" value="Unassembled WGS sequence"/>
</dbReference>
<feature type="transmembrane region" description="Helical" evidence="1">
    <location>
        <begin position="345"/>
        <end position="367"/>
    </location>
</feature>
<dbReference type="Pfam" id="PF13460">
    <property type="entry name" value="NAD_binding_10"/>
    <property type="match status" value="1"/>
</dbReference>
<dbReference type="AlphaFoldDB" id="A0A8E1WAY5"/>
<reference evidence="3 4" key="1">
    <citation type="submission" date="2020-08" db="EMBL/GenBank/DDBJ databases">
        <title>Genomic Encyclopedia of Type Strains, Phase IV (KMG-IV): sequencing the most valuable type-strain genomes for metagenomic binning, comparative biology and taxonomic classification.</title>
        <authorList>
            <person name="Goeker M."/>
        </authorList>
    </citation>
    <scope>NUCLEOTIDE SEQUENCE [LARGE SCALE GENOMIC DNA]</scope>
    <source>
        <strain evidence="3 4">DSM 17454</strain>
    </source>
</reference>
<dbReference type="EMBL" id="JACHGI010000001">
    <property type="protein sequence ID" value="MBB6464609.1"/>
    <property type="molecule type" value="Genomic_DNA"/>
</dbReference>
<dbReference type="PANTHER" id="PTHR12126:SF11">
    <property type="entry name" value="NADH DEHYDROGENASE [UBIQUINONE] 1 ALPHA SUBCOMPLEX SUBUNIT 9, MITOCHONDRIAL"/>
    <property type="match status" value="1"/>
</dbReference>
<dbReference type="GO" id="GO:0019290">
    <property type="term" value="P:siderophore biosynthetic process"/>
    <property type="evidence" value="ECO:0007669"/>
    <property type="project" value="InterPro"/>
</dbReference>
<dbReference type="Gene3D" id="3.40.50.720">
    <property type="entry name" value="NAD(P)-binding Rossmann-like Domain"/>
    <property type="match status" value="1"/>
</dbReference>
<dbReference type="InterPro" id="IPR003560">
    <property type="entry name" value="DHB_DH"/>
</dbReference>
<keyword evidence="1" id="KW-0472">Membrane</keyword>
<proteinExistence type="predicted"/>
<dbReference type="InterPro" id="IPR036291">
    <property type="entry name" value="NAD(P)-bd_dom_sf"/>
</dbReference>
<evidence type="ECO:0000259" key="2">
    <source>
        <dbReference type="Pfam" id="PF13460"/>
    </source>
</evidence>
<keyword evidence="1" id="KW-1133">Transmembrane helix</keyword>
<dbReference type="PANTHER" id="PTHR12126">
    <property type="entry name" value="NADH-UBIQUINONE OXIDOREDUCTASE 39 KDA SUBUNIT-RELATED"/>
    <property type="match status" value="1"/>
</dbReference>
<dbReference type="InterPro" id="IPR025695">
    <property type="entry name" value="DoxX-like"/>
</dbReference>
<dbReference type="RefSeq" id="WP_184767189.1">
    <property type="nucleotide sequence ID" value="NZ_JACHGI010000001.1"/>
</dbReference>
<feature type="transmembrane region" description="Helical" evidence="1">
    <location>
        <begin position="310"/>
        <end position="330"/>
    </location>
</feature>
<organism evidence="3 4">
    <name type="scientific">Aminobacter carboxidus</name>
    <dbReference type="NCBI Taxonomy" id="376165"/>
    <lineage>
        <taxon>Bacteria</taxon>
        <taxon>Pseudomonadati</taxon>
        <taxon>Pseudomonadota</taxon>
        <taxon>Alphaproteobacteria</taxon>
        <taxon>Hyphomicrobiales</taxon>
        <taxon>Phyllobacteriaceae</taxon>
        <taxon>Aminobacter</taxon>
    </lineage>
</organism>
<dbReference type="SUPFAM" id="SSF51735">
    <property type="entry name" value="NAD(P)-binding Rossmann-fold domains"/>
    <property type="match status" value="1"/>
</dbReference>
<dbReference type="InterPro" id="IPR016040">
    <property type="entry name" value="NAD(P)-bd_dom"/>
</dbReference>
<dbReference type="PRINTS" id="PR01397">
    <property type="entry name" value="DHBDHDRGNASE"/>
</dbReference>
<feature type="domain" description="NAD(P)-binding" evidence="2">
    <location>
        <begin position="7"/>
        <end position="150"/>
    </location>
</feature>
<sequence>MRVLILGGNGFIGVAVARSLAARGLSVVALARDTEMPARRYPGIDWVKADIAQLSRPDDWLALLAGIDAVVNCAGALQDGPRDDVAAVQFAAMNALYKVASPRIFVQISARTDDVAANTPFFATKRQADAALRASGLAFVILRPAIVIGRAAHGGSALLRALSAFPLVTPLVFGDSRMQFVALDDVAAAVSDALSGDIPAGSDIDLAAPQVMTLAQAVARHRQWLGLPPARALALPVFFASIASGAADLLGRLGWRSPLRSTALEVAAGGVAGHATGSDRAVRSLDQTLAANPAGVQELWFARLYLLKPLVLGTLCLFWLLSGIIALLRFDASSTHLAAAGAPTALAHAITLVTSLADIALGIGVAARRYARPALGGMIALSLAYLASATVLAPGLWVDPLGPLVKVLPSIVLALVALAILDER</sequence>
<evidence type="ECO:0000313" key="4">
    <source>
        <dbReference type="Proteomes" id="UP000532373"/>
    </source>
</evidence>
<gene>
    <name evidence="3" type="ORF">HNQ96_000456</name>
</gene>
<evidence type="ECO:0000256" key="1">
    <source>
        <dbReference type="SAM" id="Phobius"/>
    </source>
</evidence>
<comment type="caution">
    <text evidence="3">The sequence shown here is derived from an EMBL/GenBank/DDBJ whole genome shotgun (WGS) entry which is preliminary data.</text>
</comment>
<dbReference type="GO" id="GO:0044877">
    <property type="term" value="F:protein-containing complex binding"/>
    <property type="evidence" value="ECO:0007669"/>
    <property type="project" value="TreeGrafter"/>
</dbReference>
<feature type="transmembrane region" description="Helical" evidence="1">
    <location>
        <begin position="232"/>
        <end position="251"/>
    </location>
</feature>
<feature type="transmembrane region" description="Helical" evidence="1">
    <location>
        <begin position="403"/>
        <end position="421"/>
    </location>
</feature>
<dbReference type="GO" id="GO:0008667">
    <property type="term" value="F:2,3-dihydro-2,3-dihydroxybenzoate dehydrogenase activity"/>
    <property type="evidence" value="ECO:0007669"/>
    <property type="project" value="InterPro"/>
</dbReference>
<dbReference type="Pfam" id="PF13781">
    <property type="entry name" value="DoxX_3"/>
    <property type="match status" value="1"/>
</dbReference>
<feature type="transmembrane region" description="Helical" evidence="1">
    <location>
        <begin position="374"/>
        <end position="397"/>
    </location>
</feature>